<evidence type="ECO:0000313" key="2">
    <source>
        <dbReference type="EMBL" id="KUJ17689.1"/>
    </source>
</evidence>
<protein>
    <submittedName>
        <fullName evidence="2">Uncharacterized protein</fullName>
    </submittedName>
</protein>
<keyword evidence="1" id="KW-0732">Signal</keyword>
<dbReference type="InParanoid" id="A0A194XBZ8"/>
<evidence type="ECO:0000256" key="1">
    <source>
        <dbReference type="SAM" id="SignalP"/>
    </source>
</evidence>
<sequence>MRQSLIISVLSFAAASLACGLHGLHGRDTIDSDPQFAPIPSTAVGIPLRPEGYAVQSFGGGAYMVTDGMYQGTNIQSCQMQKFNLSTSFLPCLHQRCRGG</sequence>
<feature type="chain" id="PRO_5008268067" evidence="1">
    <location>
        <begin position="21"/>
        <end position="100"/>
    </location>
</feature>
<evidence type="ECO:0000313" key="3">
    <source>
        <dbReference type="Proteomes" id="UP000070700"/>
    </source>
</evidence>
<keyword evidence="3" id="KW-1185">Reference proteome</keyword>
<dbReference type="Proteomes" id="UP000070700">
    <property type="component" value="Unassembled WGS sequence"/>
</dbReference>
<dbReference type="EMBL" id="KQ947414">
    <property type="protein sequence ID" value="KUJ17689.1"/>
    <property type="molecule type" value="Genomic_DNA"/>
</dbReference>
<proteinExistence type="predicted"/>
<dbReference type="AlphaFoldDB" id="A0A194XBZ8"/>
<name>A0A194XBZ8_MOLSC</name>
<dbReference type="GeneID" id="28824651"/>
<gene>
    <name evidence="2" type="ORF">LY89DRAFT_684659</name>
</gene>
<dbReference type="KEGG" id="psco:LY89DRAFT_684659"/>
<organism evidence="2 3">
    <name type="scientific">Mollisia scopiformis</name>
    <name type="common">Conifer needle endophyte fungus</name>
    <name type="synonym">Phialocephala scopiformis</name>
    <dbReference type="NCBI Taxonomy" id="149040"/>
    <lineage>
        <taxon>Eukaryota</taxon>
        <taxon>Fungi</taxon>
        <taxon>Dikarya</taxon>
        <taxon>Ascomycota</taxon>
        <taxon>Pezizomycotina</taxon>
        <taxon>Leotiomycetes</taxon>
        <taxon>Helotiales</taxon>
        <taxon>Mollisiaceae</taxon>
        <taxon>Mollisia</taxon>
    </lineage>
</organism>
<reference evidence="2 3" key="1">
    <citation type="submission" date="2015-10" db="EMBL/GenBank/DDBJ databases">
        <title>Full genome of DAOMC 229536 Phialocephala scopiformis, a fungal endophyte of spruce producing the potent anti-insectan compound rugulosin.</title>
        <authorList>
            <consortium name="DOE Joint Genome Institute"/>
            <person name="Walker A.K."/>
            <person name="Frasz S.L."/>
            <person name="Seifert K.A."/>
            <person name="Miller J.D."/>
            <person name="Mondo S.J."/>
            <person name="Labutti K."/>
            <person name="Lipzen A."/>
            <person name="Dockter R."/>
            <person name="Kennedy M."/>
            <person name="Grigoriev I.V."/>
            <person name="Spatafora J.W."/>
        </authorList>
    </citation>
    <scope>NUCLEOTIDE SEQUENCE [LARGE SCALE GENOMIC DNA]</scope>
    <source>
        <strain evidence="2 3">CBS 120377</strain>
    </source>
</reference>
<accession>A0A194XBZ8</accession>
<dbReference type="RefSeq" id="XP_018072044.1">
    <property type="nucleotide sequence ID" value="XM_018214925.1"/>
</dbReference>
<dbReference type="PROSITE" id="PS51257">
    <property type="entry name" value="PROKAR_LIPOPROTEIN"/>
    <property type="match status" value="1"/>
</dbReference>
<feature type="signal peptide" evidence="1">
    <location>
        <begin position="1"/>
        <end position="20"/>
    </location>
</feature>